<sequence>MEVWGVEISSASIRTHFLLSQVLVVALAPCLRETTFRHDILGSLLGGAASSTEAASDPLALLGLIIAGPLGMLEQVSKRALLHHITPTPHCWHVP</sequence>
<protein>
    <submittedName>
        <fullName evidence="1">Uncharacterized protein</fullName>
    </submittedName>
</protein>
<comment type="caution">
    <text evidence="1">The sequence shown here is derived from an EMBL/GenBank/DDBJ whole genome shotgun (WGS) entry which is preliminary data.</text>
</comment>
<gene>
    <name evidence="1" type="ORF">KUCAC02_024133</name>
</gene>
<proteinExistence type="predicted"/>
<evidence type="ECO:0000313" key="2">
    <source>
        <dbReference type="Proteomes" id="UP001057452"/>
    </source>
</evidence>
<keyword evidence="2" id="KW-1185">Reference proteome</keyword>
<dbReference type="Proteomes" id="UP001057452">
    <property type="component" value="Chromosome 22"/>
</dbReference>
<accession>A0ACB9WIR7</accession>
<reference evidence="1" key="1">
    <citation type="submission" date="2022-05" db="EMBL/GenBank/DDBJ databases">
        <title>Chromosome-level genome of Chaenocephalus aceratus.</title>
        <authorList>
            <person name="Park H."/>
        </authorList>
    </citation>
    <scope>NUCLEOTIDE SEQUENCE</scope>
    <source>
        <strain evidence="1">KU_202001</strain>
    </source>
</reference>
<dbReference type="EMBL" id="CM043806">
    <property type="protein sequence ID" value="KAI4812765.1"/>
    <property type="molecule type" value="Genomic_DNA"/>
</dbReference>
<organism evidence="1 2">
    <name type="scientific">Chaenocephalus aceratus</name>
    <name type="common">Blackfin icefish</name>
    <name type="synonym">Chaenichthys aceratus</name>
    <dbReference type="NCBI Taxonomy" id="36190"/>
    <lineage>
        <taxon>Eukaryota</taxon>
        <taxon>Metazoa</taxon>
        <taxon>Chordata</taxon>
        <taxon>Craniata</taxon>
        <taxon>Vertebrata</taxon>
        <taxon>Euteleostomi</taxon>
        <taxon>Actinopterygii</taxon>
        <taxon>Neopterygii</taxon>
        <taxon>Teleostei</taxon>
        <taxon>Neoteleostei</taxon>
        <taxon>Acanthomorphata</taxon>
        <taxon>Eupercaria</taxon>
        <taxon>Perciformes</taxon>
        <taxon>Notothenioidei</taxon>
        <taxon>Channichthyidae</taxon>
        <taxon>Chaenocephalus</taxon>
    </lineage>
</organism>
<name>A0ACB9WIR7_CHAAC</name>
<evidence type="ECO:0000313" key="1">
    <source>
        <dbReference type="EMBL" id="KAI4812765.1"/>
    </source>
</evidence>